<evidence type="ECO:0000313" key="2">
    <source>
        <dbReference type="Proteomes" id="UP000075243"/>
    </source>
</evidence>
<dbReference type="Gramene" id="C.cajan_04320.t">
    <property type="protein sequence ID" value="C.cajan_04320.t.cds1"/>
    <property type="gene ID" value="C.cajan_04320"/>
</dbReference>
<evidence type="ECO:0000313" key="1">
    <source>
        <dbReference type="EMBL" id="KYP58133.1"/>
    </source>
</evidence>
<proteinExistence type="predicted"/>
<dbReference type="AlphaFoldDB" id="A0A151STK9"/>
<reference evidence="1 2" key="1">
    <citation type="journal article" date="2012" name="Nat. Biotechnol.">
        <title>Draft genome sequence of pigeonpea (Cajanus cajan), an orphan legume crop of resource-poor farmers.</title>
        <authorList>
            <person name="Varshney R.K."/>
            <person name="Chen W."/>
            <person name="Li Y."/>
            <person name="Bharti A.K."/>
            <person name="Saxena R.K."/>
            <person name="Schlueter J.A."/>
            <person name="Donoghue M.T."/>
            <person name="Azam S."/>
            <person name="Fan G."/>
            <person name="Whaley A.M."/>
            <person name="Farmer A.D."/>
            <person name="Sheridan J."/>
            <person name="Iwata A."/>
            <person name="Tuteja R."/>
            <person name="Penmetsa R.V."/>
            <person name="Wu W."/>
            <person name="Upadhyaya H.D."/>
            <person name="Yang S.P."/>
            <person name="Shah T."/>
            <person name="Saxena K.B."/>
            <person name="Michael T."/>
            <person name="McCombie W.R."/>
            <person name="Yang B."/>
            <person name="Zhang G."/>
            <person name="Yang H."/>
            <person name="Wang J."/>
            <person name="Spillane C."/>
            <person name="Cook D.R."/>
            <person name="May G.D."/>
            <person name="Xu X."/>
            <person name="Jackson S.A."/>
        </authorList>
    </citation>
    <scope>NUCLEOTIDE SEQUENCE [LARGE SCALE GENOMIC DNA]</scope>
    <source>
        <strain evidence="2">cv. Asha</strain>
    </source>
</reference>
<protein>
    <submittedName>
        <fullName evidence="1">Uncharacterized protein</fullName>
    </submittedName>
</protein>
<dbReference type="EMBL" id="CM003613">
    <property type="protein sequence ID" value="KYP58133.1"/>
    <property type="molecule type" value="Genomic_DNA"/>
</dbReference>
<name>A0A151STK9_CAJCA</name>
<accession>A0A151STK9</accession>
<keyword evidence="2" id="KW-1185">Reference proteome</keyword>
<sequence length="49" mass="5694">MIYFQIGDGKPFSDQVHEFENIIYDMKMKEITLSDIMLVNLLISKLSPS</sequence>
<organism evidence="1 2">
    <name type="scientific">Cajanus cajan</name>
    <name type="common">Pigeon pea</name>
    <name type="synonym">Cajanus indicus</name>
    <dbReference type="NCBI Taxonomy" id="3821"/>
    <lineage>
        <taxon>Eukaryota</taxon>
        <taxon>Viridiplantae</taxon>
        <taxon>Streptophyta</taxon>
        <taxon>Embryophyta</taxon>
        <taxon>Tracheophyta</taxon>
        <taxon>Spermatophyta</taxon>
        <taxon>Magnoliopsida</taxon>
        <taxon>eudicotyledons</taxon>
        <taxon>Gunneridae</taxon>
        <taxon>Pentapetalae</taxon>
        <taxon>rosids</taxon>
        <taxon>fabids</taxon>
        <taxon>Fabales</taxon>
        <taxon>Fabaceae</taxon>
        <taxon>Papilionoideae</taxon>
        <taxon>50 kb inversion clade</taxon>
        <taxon>NPAAA clade</taxon>
        <taxon>indigoferoid/millettioid clade</taxon>
        <taxon>Phaseoleae</taxon>
        <taxon>Cajanus</taxon>
    </lineage>
</organism>
<gene>
    <name evidence="1" type="ORF">KK1_004424</name>
</gene>
<dbReference type="Proteomes" id="UP000075243">
    <property type="component" value="Chromosome 11"/>
</dbReference>